<gene>
    <name evidence="1" type="ORF">AVDCRST_MAG26-3568</name>
</gene>
<dbReference type="AlphaFoldDB" id="A0A6J4JPA6"/>
<evidence type="ECO:0000313" key="1">
    <source>
        <dbReference type="EMBL" id="CAA9283716.1"/>
    </source>
</evidence>
<accession>A0A6J4JPA6</accession>
<reference evidence="1" key="1">
    <citation type="submission" date="2020-02" db="EMBL/GenBank/DDBJ databases">
        <authorList>
            <person name="Meier V. D."/>
        </authorList>
    </citation>
    <scope>NUCLEOTIDE SEQUENCE</scope>
    <source>
        <strain evidence="1">AVDCRST_MAG26</strain>
    </source>
</reference>
<name>A0A6J4JPA6_9CHLR</name>
<feature type="non-terminal residue" evidence="1">
    <location>
        <position position="45"/>
    </location>
</feature>
<organism evidence="1">
    <name type="scientific">uncultured Chloroflexia bacterium</name>
    <dbReference type="NCBI Taxonomy" id="1672391"/>
    <lineage>
        <taxon>Bacteria</taxon>
        <taxon>Bacillati</taxon>
        <taxon>Chloroflexota</taxon>
        <taxon>Chloroflexia</taxon>
        <taxon>environmental samples</taxon>
    </lineage>
</organism>
<dbReference type="EMBL" id="CADCTK010000834">
    <property type="protein sequence ID" value="CAA9283716.1"/>
    <property type="molecule type" value="Genomic_DNA"/>
</dbReference>
<sequence>AHLTRSACQIQAWNGRITAAFHVTISRPCPKGTTTQQIRLRAREI</sequence>
<protein>
    <submittedName>
        <fullName evidence="1">Uncharacterized protein</fullName>
    </submittedName>
</protein>
<feature type="non-terminal residue" evidence="1">
    <location>
        <position position="1"/>
    </location>
</feature>
<proteinExistence type="predicted"/>